<dbReference type="FunCoup" id="A0A5C7EPE6">
    <property type="interactions" value="312"/>
</dbReference>
<dbReference type="InterPro" id="IPR047196">
    <property type="entry name" value="YidC_ALB_C"/>
</dbReference>
<sequence>MEIQRLILFLIFSMSLLFLWQAWQEHQRRPTAPPQAAPAAENPAPPVGRELLEKQAELHKAGESAPMNPGSTLTVTTDVLRADIQTLGGDVVRLELLKHVGAVDKKKPFVLFQRQGERVYVAQSGLIGDDLPSHKTLFTAAPGPYQLKPGEETLQVRLSAPAANGVVVEKIYTFRRGSYVVDVAFSIKNDGPAPIAPFAYYQFQRDGKPPEGDPKLLHTYTGPAVYTEETKFQKIAFSDIEKGKASLPKTATDGWIAMVQHYFLAAWLPVGNVSREFFARALGPDLYAAGVIVPLGAIEPGASRTATMRLYAGPQEQRALAKLAPGLDLVVDYGWLTVIAVPLFWVLDLFHRWVQNWGVAIILLTVLVKAVFYPLSAASYRSMARMKAITPRLQRIKELYGHDRQKLHQAMMDLYKEEKINPLGGCLPILIQIPVFIALYWVLVAAVELRNAPFIGWIQDLSAPDPYFVLPVVMGVTMWIQTKLNPTPPDPIQARVMQIMPVAFSVFFFFFPAGLVLYWLVNNILSIAQQWYITRRMERAAAAHAKR</sequence>
<comment type="function">
    <text evidence="13">Required for the insertion and/or proper folding and/or complex formation of integral membrane proteins into the membrane. Involved in integration of membrane proteins that insert both dependently and independently of the Sec translocase complex, as well as at least some lipoproteins. Aids folding of multispanning membrane proteins.</text>
</comment>
<evidence type="ECO:0000256" key="8">
    <source>
        <dbReference type="ARBA" id="ARBA00022989"/>
    </source>
</evidence>
<dbReference type="GO" id="GO:0015031">
    <property type="term" value="P:protein transport"/>
    <property type="evidence" value="ECO:0007669"/>
    <property type="project" value="UniProtKB-KW"/>
</dbReference>
<comment type="subunit">
    <text evidence="13">Interacts with the Sec translocase complex via SecD. Specifically interacts with transmembrane segments of nascent integral membrane proteins during membrane integration.</text>
</comment>
<evidence type="ECO:0000256" key="13">
    <source>
        <dbReference type="HAMAP-Rule" id="MF_01810"/>
    </source>
</evidence>
<keyword evidence="5 13" id="KW-1003">Cell membrane</keyword>
<protein>
    <recommendedName>
        <fullName evidence="3 13">Membrane protein insertase YidC</fullName>
    </recommendedName>
    <alternativeName>
        <fullName evidence="12 13">Foldase YidC</fullName>
    </alternativeName>
    <alternativeName>
        <fullName evidence="11 13">Membrane integrase YidC</fullName>
    </alternativeName>
    <alternativeName>
        <fullName evidence="13">Membrane protein YidC</fullName>
    </alternativeName>
</protein>
<evidence type="ECO:0000256" key="5">
    <source>
        <dbReference type="ARBA" id="ARBA00022475"/>
    </source>
</evidence>
<evidence type="ECO:0000259" key="14">
    <source>
        <dbReference type="Pfam" id="PF02096"/>
    </source>
</evidence>
<feature type="transmembrane region" description="Helical" evidence="13">
    <location>
        <begin position="357"/>
        <end position="376"/>
    </location>
</feature>
<evidence type="ECO:0000256" key="10">
    <source>
        <dbReference type="ARBA" id="ARBA00023186"/>
    </source>
</evidence>
<dbReference type="RefSeq" id="WP_147798440.1">
    <property type="nucleotide sequence ID" value="NZ_VPFL01000002.1"/>
</dbReference>
<evidence type="ECO:0000256" key="4">
    <source>
        <dbReference type="ARBA" id="ARBA00022448"/>
    </source>
</evidence>
<feature type="transmembrane region" description="Helical" evidence="13">
    <location>
        <begin position="429"/>
        <end position="449"/>
    </location>
</feature>
<keyword evidence="6 13" id="KW-0812">Transmembrane</keyword>
<dbReference type="HAMAP" id="MF_01810">
    <property type="entry name" value="YidC_type1"/>
    <property type="match status" value="1"/>
</dbReference>
<dbReference type="EMBL" id="VPFL01000002">
    <property type="protein sequence ID" value="TXF13266.1"/>
    <property type="molecule type" value="Genomic_DNA"/>
</dbReference>
<dbReference type="PANTHER" id="PTHR12428">
    <property type="entry name" value="OXA1"/>
    <property type="match status" value="1"/>
</dbReference>
<dbReference type="NCBIfam" id="TIGR03593">
    <property type="entry name" value="yidC_nterm"/>
    <property type="match status" value="1"/>
</dbReference>
<proteinExistence type="inferred from homology"/>
<dbReference type="CDD" id="cd20070">
    <property type="entry name" value="5TM_YidC_Alb3"/>
    <property type="match status" value="1"/>
</dbReference>
<dbReference type="Proteomes" id="UP000321201">
    <property type="component" value="Unassembled WGS sequence"/>
</dbReference>
<dbReference type="AlphaFoldDB" id="A0A5C7EPE6"/>
<evidence type="ECO:0000256" key="9">
    <source>
        <dbReference type="ARBA" id="ARBA00023136"/>
    </source>
</evidence>
<feature type="domain" description="Membrane insertase YidC N-terminal" evidence="15">
    <location>
        <begin position="73"/>
        <end position="346"/>
    </location>
</feature>
<dbReference type="GO" id="GO:0032977">
    <property type="term" value="F:membrane insertase activity"/>
    <property type="evidence" value="ECO:0007669"/>
    <property type="project" value="InterPro"/>
</dbReference>
<organism evidence="16 17">
    <name type="scientific">Pelomicrobium methylotrophicum</name>
    <dbReference type="NCBI Taxonomy" id="2602750"/>
    <lineage>
        <taxon>Bacteria</taxon>
        <taxon>Pseudomonadati</taxon>
        <taxon>Pseudomonadota</taxon>
        <taxon>Hydrogenophilia</taxon>
        <taxon>Hydrogenophilia incertae sedis</taxon>
        <taxon>Pelomicrobium</taxon>
    </lineage>
</organism>
<dbReference type="InterPro" id="IPR038221">
    <property type="entry name" value="YidC_periplasmic_sf"/>
</dbReference>
<keyword evidence="4 13" id="KW-0813">Transport</keyword>
<dbReference type="NCBIfam" id="NF002352">
    <property type="entry name" value="PRK01318.1-3"/>
    <property type="match status" value="1"/>
</dbReference>
<comment type="caution">
    <text evidence="16">The sequence shown here is derived from an EMBL/GenBank/DDBJ whole genome shotgun (WGS) entry which is preliminary data.</text>
</comment>
<evidence type="ECO:0000313" key="17">
    <source>
        <dbReference type="Proteomes" id="UP000321201"/>
    </source>
</evidence>
<dbReference type="GO" id="GO:0051205">
    <property type="term" value="P:protein insertion into membrane"/>
    <property type="evidence" value="ECO:0007669"/>
    <property type="project" value="TreeGrafter"/>
</dbReference>
<dbReference type="InParanoid" id="A0A5C7EPE6"/>
<evidence type="ECO:0000256" key="1">
    <source>
        <dbReference type="ARBA" id="ARBA00004429"/>
    </source>
</evidence>
<reference evidence="16 17" key="1">
    <citation type="submission" date="2019-08" db="EMBL/GenBank/DDBJ databases">
        <title>Pelomicrobium methylotrophicum gen. nov., sp. nov. a moderately thermophilic, facultatively anaerobic, lithoautotrophic and methylotrophic bacterium isolated from a terrestrial mud volcano.</title>
        <authorList>
            <person name="Slobodkina G.B."/>
            <person name="Merkel A.Y."/>
            <person name="Slobodkin A.I."/>
        </authorList>
    </citation>
    <scope>NUCLEOTIDE SEQUENCE [LARGE SCALE GENOMIC DNA]</scope>
    <source>
        <strain evidence="16 17">SM250</strain>
    </source>
</reference>
<dbReference type="PANTHER" id="PTHR12428:SF65">
    <property type="entry name" value="CYTOCHROME C OXIDASE ASSEMBLY PROTEIN COX18, MITOCHONDRIAL"/>
    <property type="match status" value="1"/>
</dbReference>
<keyword evidence="17" id="KW-1185">Reference proteome</keyword>
<gene>
    <name evidence="13 16" type="primary">yidC</name>
    <name evidence="16" type="ORF">FR698_01625</name>
</gene>
<dbReference type="CDD" id="cd19961">
    <property type="entry name" value="EcYidC-like_peri"/>
    <property type="match status" value="1"/>
</dbReference>
<evidence type="ECO:0000256" key="11">
    <source>
        <dbReference type="ARBA" id="ARBA00033245"/>
    </source>
</evidence>
<evidence type="ECO:0000313" key="16">
    <source>
        <dbReference type="EMBL" id="TXF13266.1"/>
    </source>
</evidence>
<comment type="similarity">
    <text evidence="2 13">Belongs to the OXA1/ALB3/YidC family. Type 1 subfamily.</text>
</comment>
<dbReference type="OrthoDB" id="5287735at2"/>
<evidence type="ECO:0000256" key="12">
    <source>
        <dbReference type="ARBA" id="ARBA00033342"/>
    </source>
</evidence>
<evidence type="ECO:0000259" key="15">
    <source>
        <dbReference type="Pfam" id="PF14849"/>
    </source>
</evidence>
<dbReference type="GO" id="GO:0005886">
    <property type="term" value="C:plasma membrane"/>
    <property type="evidence" value="ECO:0007669"/>
    <property type="project" value="UniProtKB-SubCell"/>
</dbReference>
<dbReference type="PRINTS" id="PR00701">
    <property type="entry name" value="60KDINNERMP"/>
</dbReference>
<accession>A0A5C7EPE6</accession>
<evidence type="ECO:0000256" key="2">
    <source>
        <dbReference type="ARBA" id="ARBA00010527"/>
    </source>
</evidence>
<name>A0A5C7EPE6_9PROT</name>
<dbReference type="Pfam" id="PF14849">
    <property type="entry name" value="YidC_periplas"/>
    <property type="match status" value="1"/>
</dbReference>
<dbReference type="NCBIfam" id="TIGR03592">
    <property type="entry name" value="yidC_oxa1_cterm"/>
    <property type="match status" value="1"/>
</dbReference>
<feature type="transmembrane region" description="Helical" evidence="13">
    <location>
        <begin position="500"/>
        <end position="521"/>
    </location>
</feature>
<evidence type="ECO:0000256" key="6">
    <source>
        <dbReference type="ARBA" id="ARBA00022692"/>
    </source>
</evidence>
<keyword evidence="9 13" id="KW-0472">Membrane</keyword>
<comment type="caution">
    <text evidence="13">Lacks conserved residue(s) required for the propagation of feature annotation.</text>
</comment>
<evidence type="ECO:0000256" key="3">
    <source>
        <dbReference type="ARBA" id="ARBA00015325"/>
    </source>
</evidence>
<dbReference type="PRINTS" id="PR01900">
    <property type="entry name" value="YIDCPROTEIN"/>
</dbReference>
<dbReference type="InterPro" id="IPR019998">
    <property type="entry name" value="Membr_insert_YidC"/>
</dbReference>
<dbReference type="InterPro" id="IPR028053">
    <property type="entry name" value="Membr_insert_YidC_N"/>
</dbReference>
<dbReference type="Pfam" id="PF02096">
    <property type="entry name" value="60KD_IMP"/>
    <property type="match status" value="1"/>
</dbReference>
<comment type="subcellular location">
    <subcellularLocation>
        <location evidence="1">Cell inner membrane</location>
        <topology evidence="1">Multi-pass membrane protein</topology>
    </subcellularLocation>
    <subcellularLocation>
        <location evidence="13">Cell membrane</location>
        <topology evidence="13">Multi-pass membrane protein</topology>
    </subcellularLocation>
</comment>
<feature type="domain" description="Membrane insertase YidC/Oxa/ALB C-terminal" evidence="14">
    <location>
        <begin position="357"/>
        <end position="535"/>
    </location>
</feature>
<evidence type="ECO:0000256" key="7">
    <source>
        <dbReference type="ARBA" id="ARBA00022927"/>
    </source>
</evidence>
<dbReference type="InterPro" id="IPR001708">
    <property type="entry name" value="YidC/ALB3/OXA1/COX18"/>
</dbReference>
<keyword evidence="7 13" id="KW-0653">Protein transport</keyword>
<keyword evidence="8 13" id="KW-1133">Transmembrane helix</keyword>
<dbReference type="Gene3D" id="2.70.98.90">
    <property type="match status" value="1"/>
</dbReference>
<keyword evidence="10 13" id="KW-0143">Chaperone</keyword>
<dbReference type="InterPro" id="IPR028055">
    <property type="entry name" value="YidC/Oxa/ALB_C"/>
</dbReference>